<name>A0A6J4TTY2_9SPHN</name>
<keyword evidence="1" id="KW-0732">Signal</keyword>
<organism evidence="2">
    <name type="scientific">uncultured Sphingomonadaceae bacterium</name>
    <dbReference type="NCBI Taxonomy" id="169976"/>
    <lineage>
        <taxon>Bacteria</taxon>
        <taxon>Pseudomonadati</taxon>
        <taxon>Pseudomonadota</taxon>
        <taxon>Alphaproteobacteria</taxon>
        <taxon>Sphingomonadales</taxon>
        <taxon>Sphingomonadaceae</taxon>
        <taxon>environmental samples</taxon>
    </lineage>
</organism>
<dbReference type="InterPro" id="IPR019283">
    <property type="entry name" value="DUF2330"/>
</dbReference>
<feature type="chain" id="PRO_5026869412" description="DUF2330 domain-containing protein" evidence="1">
    <location>
        <begin position="23"/>
        <end position="450"/>
    </location>
</feature>
<dbReference type="EMBL" id="CADCVX010000529">
    <property type="protein sequence ID" value="CAA9531913.1"/>
    <property type="molecule type" value="Genomic_DNA"/>
</dbReference>
<protein>
    <recommendedName>
        <fullName evidence="3">DUF2330 domain-containing protein</fullName>
    </recommendedName>
</protein>
<sequence>MKLFKLVAAGALALLAASPASAFCGFYVAKADTKLFNRASKVVLARDGERNVITMAPDYSGSPREFAMVVPVPTFITRQQINVAEPALVEKIDSYSAPRLVEYFDTDPCAPPPPPMAPMAASPESIVVTGSRASRANALGVKIEAQYEVGEYDILILSAQQSNGLVQWLTENGYRMPPGAGPVVASYLKQNMKFFVAKVNLERHNAAGAQQLRPLQIAYNHRKFMLPIRLGTVNAAGPQELFVFTLTPRGRVETTNYRTVKLPSDLDVPVFVKAQFPAFYKDMFSQAVRREDMRAVFLEYAWDSRSCDPCAGEPLRDDEARKLGAMWLAEPDRGGSVFVTRLHLRYTRDTFPEDLMLQETGDSSNFQGRYVLRHAFTGRAQCPAGRAYKQQLVRRWEQEAQTLANLTGWEMSNIRRQMNLRGQAPAAENWWDKLWSRVQQGLGQLTSAFA</sequence>
<evidence type="ECO:0008006" key="3">
    <source>
        <dbReference type="Google" id="ProtNLM"/>
    </source>
</evidence>
<reference evidence="2" key="1">
    <citation type="submission" date="2020-02" db="EMBL/GenBank/DDBJ databases">
        <authorList>
            <person name="Meier V. D."/>
        </authorList>
    </citation>
    <scope>NUCLEOTIDE SEQUENCE</scope>
    <source>
        <strain evidence="2">AVDCRST_MAG91</strain>
    </source>
</reference>
<dbReference type="AlphaFoldDB" id="A0A6J4TTY2"/>
<dbReference type="PIRSF" id="PIRSF026449">
    <property type="entry name" value="UCP026449"/>
    <property type="match status" value="1"/>
</dbReference>
<evidence type="ECO:0000313" key="2">
    <source>
        <dbReference type="EMBL" id="CAA9531913.1"/>
    </source>
</evidence>
<gene>
    <name evidence="2" type="ORF">AVDCRST_MAG91-3040</name>
</gene>
<feature type="signal peptide" evidence="1">
    <location>
        <begin position="1"/>
        <end position="22"/>
    </location>
</feature>
<accession>A0A6J4TTY2</accession>
<evidence type="ECO:0000256" key="1">
    <source>
        <dbReference type="SAM" id="SignalP"/>
    </source>
</evidence>
<dbReference type="Pfam" id="PF10092">
    <property type="entry name" value="DUF2330"/>
    <property type="match status" value="1"/>
</dbReference>
<dbReference type="InterPro" id="IPR016838">
    <property type="entry name" value="UCP026449"/>
</dbReference>
<proteinExistence type="predicted"/>